<evidence type="ECO:0000256" key="8">
    <source>
        <dbReference type="SAM" id="Coils"/>
    </source>
</evidence>
<dbReference type="GO" id="GO:0001147">
    <property type="term" value="F:transcription termination site sequence-specific DNA binding"/>
    <property type="evidence" value="ECO:0007669"/>
    <property type="project" value="TreeGrafter"/>
</dbReference>
<organism evidence="14 15">
    <name type="scientific">Bombardia bombarda</name>
    <dbReference type="NCBI Taxonomy" id="252184"/>
    <lineage>
        <taxon>Eukaryota</taxon>
        <taxon>Fungi</taxon>
        <taxon>Dikarya</taxon>
        <taxon>Ascomycota</taxon>
        <taxon>Pezizomycotina</taxon>
        <taxon>Sordariomycetes</taxon>
        <taxon>Sordariomycetidae</taxon>
        <taxon>Sordariales</taxon>
        <taxon>Lasiosphaeriaceae</taxon>
        <taxon>Bombardia</taxon>
    </lineage>
</organism>
<keyword evidence="4" id="KW-0378">Hydrolase</keyword>
<evidence type="ECO:0000256" key="3">
    <source>
        <dbReference type="ARBA" id="ARBA00022741"/>
    </source>
</evidence>
<gene>
    <name evidence="14" type="ORF">B0T17DRAFT_592504</name>
</gene>
<feature type="region of interest" description="Disordered" evidence="9">
    <location>
        <begin position="1851"/>
        <end position="1965"/>
    </location>
</feature>
<dbReference type="Pfam" id="PF13086">
    <property type="entry name" value="AAA_11"/>
    <property type="match status" value="1"/>
</dbReference>
<dbReference type="Pfam" id="PF12726">
    <property type="entry name" value="SEN1_N"/>
    <property type="match status" value="1"/>
</dbReference>
<evidence type="ECO:0000256" key="7">
    <source>
        <dbReference type="ARBA" id="ARBA00023242"/>
    </source>
</evidence>
<feature type="region of interest" description="Disordered" evidence="9">
    <location>
        <begin position="1810"/>
        <end position="1830"/>
    </location>
</feature>
<evidence type="ECO:0000259" key="13">
    <source>
        <dbReference type="Pfam" id="PF23576"/>
    </source>
</evidence>
<evidence type="ECO:0000313" key="14">
    <source>
        <dbReference type="EMBL" id="KAK0615807.1"/>
    </source>
</evidence>
<dbReference type="FunFam" id="3.40.50.300:FF:000326">
    <property type="entry name" value="P-loop containing nucleoside triphosphate hydrolase"/>
    <property type="match status" value="1"/>
</dbReference>
<evidence type="ECO:0000256" key="9">
    <source>
        <dbReference type="SAM" id="MobiDB-lite"/>
    </source>
</evidence>
<keyword evidence="5" id="KW-0347">Helicase</keyword>
<evidence type="ECO:0000259" key="12">
    <source>
        <dbReference type="Pfam" id="PF13087"/>
    </source>
</evidence>
<evidence type="ECO:0000259" key="11">
    <source>
        <dbReference type="Pfam" id="PF13086"/>
    </source>
</evidence>
<protein>
    <submittedName>
        <fullName evidence="14">SEN1 N terminal-domain-containing protein</fullName>
    </submittedName>
</protein>
<dbReference type="InterPro" id="IPR056474">
    <property type="entry name" value="SEN1_barrel"/>
</dbReference>
<feature type="coiled-coil region" evidence="8">
    <location>
        <begin position="964"/>
        <end position="991"/>
    </location>
</feature>
<dbReference type="GO" id="GO:0016604">
    <property type="term" value="C:nuclear body"/>
    <property type="evidence" value="ECO:0007669"/>
    <property type="project" value="TreeGrafter"/>
</dbReference>
<evidence type="ECO:0000256" key="5">
    <source>
        <dbReference type="ARBA" id="ARBA00022806"/>
    </source>
</evidence>
<dbReference type="GO" id="GO:0006369">
    <property type="term" value="P:termination of RNA polymerase II transcription"/>
    <property type="evidence" value="ECO:0007669"/>
    <property type="project" value="TreeGrafter"/>
</dbReference>
<comment type="caution">
    <text evidence="14">The sequence shown here is derived from an EMBL/GenBank/DDBJ whole genome shotgun (WGS) entry which is preliminary data.</text>
</comment>
<feature type="domain" description="Helicase Sen1 N-terminal" evidence="10">
    <location>
        <begin position="94"/>
        <end position="820"/>
    </location>
</feature>
<keyword evidence="15" id="KW-1185">Reference proteome</keyword>
<dbReference type="PANTHER" id="PTHR10887">
    <property type="entry name" value="DNA2/NAM7 HELICASE FAMILY"/>
    <property type="match status" value="1"/>
</dbReference>
<comment type="similarity">
    <text evidence="2">Belongs to the DNA2/NAM7 helicase family.</text>
</comment>
<feature type="domain" description="DNA2/NAM7 helicase helicase" evidence="11">
    <location>
        <begin position="1266"/>
        <end position="1555"/>
    </location>
</feature>
<name>A0AA39WI48_9PEZI</name>
<keyword evidence="3" id="KW-0547">Nucleotide-binding</keyword>
<dbReference type="InterPro" id="IPR047187">
    <property type="entry name" value="SF1_C_Upf1"/>
</dbReference>
<keyword evidence="8" id="KW-0175">Coiled coil</keyword>
<dbReference type="Pfam" id="PF23576">
    <property type="entry name" value="SEN1_barrel"/>
    <property type="match status" value="1"/>
</dbReference>
<accession>A0AA39WI48</accession>
<dbReference type="InterPro" id="IPR041677">
    <property type="entry name" value="DNA2/NAM7_AAA_11"/>
</dbReference>
<feature type="domain" description="DNA2/NAM7 helicase-like C-terminal" evidence="12">
    <location>
        <begin position="1562"/>
        <end position="1758"/>
    </location>
</feature>
<dbReference type="InterPro" id="IPR027417">
    <property type="entry name" value="P-loop_NTPase"/>
</dbReference>
<dbReference type="FunFam" id="3.40.50.300:FF:001152">
    <property type="entry name" value="tRNA-splicing endonuclease, putative"/>
    <property type="match status" value="1"/>
</dbReference>
<keyword evidence="6" id="KW-0067">ATP-binding</keyword>
<dbReference type="GO" id="GO:0004386">
    <property type="term" value="F:helicase activity"/>
    <property type="evidence" value="ECO:0007669"/>
    <property type="project" value="UniProtKB-KW"/>
</dbReference>
<evidence type="ECO:0000256" key="6">
    <source>
        <dbReference type="ARBA" id="ARBA00022840"/>
    </source>
</evidence>
<evidence type="ECO:0000256" key="4">
    <source>
        <dbReference type="ARBA" id="ARBA00022801"/>
    </source>
</evidence>
<sequence>MNNADSFQRQLVERYQGLKSLDPKIHLFCPKLSDSDITNYDAPKVDDDDESGGVSAAEKEKRIEEGIKRNGVAVALSLLMWINEEDANKWLAEWKEAVEKFLMKCDGCALSWHKEASDHMEKLLNQFDKVRIDEGLKKAKTILEQHGPMTSSRLVSFDATAVLALFEALCCEPYLAMHENRDDFNYVFEKTQQKKPLKMQGGMIPTMTVFLFHDDKYRNKFARTHWERKTAGSLTADEWDWAVEHQLADRIVEVSMTRNMGVVAKPEKILRFWQSFLLILPSLSEHRIQDSLRAMEVTPSVYMLALEHMGTNSNLALAEVLKGQMGLMEKSLKSFWAAYDQVTPSQLVEEIIKSPALGSLLNTSLTSELMIQEGDHEVPILAAWARAFIRSLDLTRRSDACEALLGYLFDNFGANPQLTPEARTTCILTGLITLAESLDGFLESGKFNSGTSLIIVNQLLNRVVHYKSVIIEAADMKSGDPYNHGRSQAATSIIHSALELDAKATWTEWDALTKNVAVQDHVNRDSGALWEGFLELLWVGRVDLAKAMLLATMPLRSIEQFIPKRKETLRKEQEKFNRRYQQQTTAIGKVLGRLSDFNPADLDMFCSEEQSKTIHPIVASLIHGEDTIREAGFELIKAITGESQRSEAVYKMLEAYFSQFLDAFSGAVSNITYEQDINSPWSHMIPTQKCSEFVLNGLSDPSVGQLRSKTLTRAERGAVKRWWEVEWRLIGHSFKMLRHWHVRVDKKIMEDFCRDTMELAEKFLAQDGVIVSALCNGGGMQTSGDSMAEAMKGILEPPRMNSFSLTDMLQLRDKYLIQGIIGIIKKLLGRLKDNDMELPRNSIAALNNMLKGRRGQDGRLDYTTKTNLSNEQRIELLKALGEDAEIEEQFMGNKPGEKDAREKERVKKQSKLNFSKASVKDHISQITPSFEKDGLRRMLALESSEPTRSLKPTISKPDPKTVLAKQTSLKEARAKEKAEKAKRDAEAIARAKALRAPAKLVPGEGSGLQGIAGVRGKDHAPAAKDEMMVGSSSEEEDDSEDEMITRHVKAGRMTMDEAERRPILEWDIFHDSNDPPNGFRCDNVSDNYADPKSYKKTFFPLLINEAWRSFVTAKDEATSKPFGIKILNRMTVDKFLEVAASVDAPTSKDRGLSEGDIVIISRGEDPLKDQGEIHCLARIAKTTFKKNIVEVIYRLNAKGHQIMQVLIPGSEFNVVKITNMTTIEREYAALESLQYYDLMDEVLKAEPSPMLNFGDEAVASVMKNYQLNNGQARAILNAKENDGFTLVQGPPGTGKTKTIVAMVGSLLTGVLKTATAAVPINRPGATSANAAPTKKLLVCAPSNAAVDELVLRLKSGVRTMNGTFHKINVLRLGRSDAINAAVRDVTLDELVKAKVDAQLSSSAPSDREKAHQEAGEIKVKINELRPQLEAARESGDRSFAMKLQRDFDELKHRKAHVEAIIDNNKNNGNTFQREAEIKRRQIQQEILDQAQVLCATLSGAGHEMFKSLNVEFETVIIDEAAQCVELSALIPLKYGCQKCILVGDPKQLPPTVLSQSAAKYGYAQSLFVRMQKNHAKDVHLLDQQYRMHPEISQFPSREFYEGLLRDGDDMARLRVQPWHQSELLGPYRFFDVKGSQERGPRNQSLVNDEELKVAMQLYRRFRTDYNGLDLKGKIGIITPYKAQLFRLRQRFADAYGEGIKDEIEFNTTDAFQGRECEIIIFSCVRASPTGGIGFMTDIRRMNVGLTRAKSSLWILGDSRALAQGEFWNKLIEDSRRRDRYTSGNIMSMLSRPGAKVPPATFAAPLITARQSNFNSPNPSSPWPSGNSTSREIAESYRGAGIGGLNERGEVMSLPQRGLGPPTIQATWAPTSGKKRNREGGDVSQPNAKKVCEAQPQSREAPIDPSAMEVLGLVPPRQPSPPPPQHHPAVPGTRPPGPPLGAPKGPMIPPKKKAADPFIRRKPNKR</sequence>
<dbReference type="PANTHER" id="PTHR10887:SF495">
    <property type="entry name" value="HELICASE SENATAXIN ISOFORM X1-RELATED"/>
    <property type="match status" value="1"/>
</dbReference>
<dbReference type="Gene3D" id="3.40.50.300">
    <property type="entry name" value="P-loop containing nucleotide triphosphate hydrolases"/>
    <property type="match status" value="2"/>
</dbReference>
<evidence type="ECO:0000256" key="1">
    <source>
        <dbReference type="ARBA" id="ARBA00004123"/>
    </source>
</evidence>
<feature type="compositionally biased region" description="Low complexity" evidence="9">
    <location>
        <begin position="1811"/>
        <end position="1829"/>
    </location>
</feature>
<reference evidence="14" key="1">
    <citation type="submission" date="2023-06" db="EMBL/GenBank/DDBJ databases">
        <title>Genome-scale phylogeny and comparative genomics of the fungal order Sordariales.</title>
        <authorList>
            <consortium name="Lawrence Berkeley National Laboratory"/>
            <person name="Hensen N."/>
            <person name="Bonometti L."/>
            <person name="Westerberg I."/>
            <person name="Brannstrom I.O."/>
            <person name="Guillou S."/>
            <person name="Cros-Aarteil S."/>
            <person name="Calhoun S."/>
            <person name="Haridas S."/>
            <person name="Kuo A."/>
            <person name="Mondo S."/>
            <person name="Pangilinan J."/>
            <person name="Riley R."/>
            <person name="LaButti K."/>
            <person name="Andreopoulos B."/>
            <person name="Lipzen A."/>
            <person name="Chen C."/>
            <person name="Yanf M."/>
            <person name="Daum C."/>
            <person name="Ng V."/>
            <person name="Clum A."/>
            <person name="Steindorff A."/>
            <person name="Ohm R."/>
            <person name="Martin F."/>
            <person name="Silar P."/>
            <person name="Natvig D."/>
            <person name="Lalanne C."/>
            <person name="Gautier V."/>
            <person name="Ament-velasquez S.L."/>
            <person name="Kruys A."/>
            <person name="Hutchinson M.I."/>
            <person name="Powell A.J."/>
            <person name="Barry K."/>
            <person name="Miller A.N."/>
            <person name="Grigoriev I.V."/>
            <person name="Debuchy R."/>
            <person name="Gladieux P."/>
            <person name="Thoren M.H."/>
            <person name="Johannesson H."/>
        </authorList>
    </citation>
    <scope>NUCLEOTIDE SEQUENCE</scope>
    <source>
        <strain evidence="14">SMH3391-2</strain>
    </source>
</reference>
<evidence type="ECO:0000259" key="10">
    <source>
        <dbReference type="Pfam" id="PF12726"/>
    </source>
</evidence>
<keyword evidence="7" id="KW-0539">Nucleus</keyword>
<dbReference type="Pfam" id="PF13087">
    <property type="entry name" value="AAA_12"/>
    <property type="match status" value="1"/>
</dbReference>
<dbReference type="SUPFAM" id="SSF52540">
    <property type="entry name" value="P-loop containing nucleoside triphosphate hydrolases"/>
    <property type="match status" value="1"/>
</dbReference>
<dbReference type="GO" id="GO:0005694">
    <property type="term" value="C:chromosome"/>
    <property type="evidence" value="ECO:0007669"/>
    <property type="project" value="UniProtKB-ARBA"/>
</dbReference>
<dbReference type="InterPro" id="IPR024481">
    <property type="entry name" value="Helicase_Sen1_N"/>
</dbReference>
<dbReference type="InterPro" id="IPR041679">
    <property type="entry name" value="DNA2/NAM7-like_C"/>
</dbReference>
<evidence type="ECO:0000256" key="2">
    <source>
        <dbReference type="ARBA" id="ARBA00007913"/>
    </source>
</evidence>
<feature type="compositionally biased region" description="Pro residues" evidence="9">
    <location>
        <begin position="1932"/>
        <end position="1948"/>
    </location>
</feature>
<proteinExistence type="inferred from homology"/>
<feature type="compositionally biased region" description="Pro residues" evidence="9">
    <location>
        <begin position="1915"/>
        <end position="1925"/>
    </location>
</feature>
<comment type="subcellular location">
    <subcellularLocation>
        <location evidence="1">Nucleus</location>
    </subcellularLocation>
</comment>
<dbReference type="Proteomes" id="UP001174934">
    <property type="component" value="Unassembled WGS sequence"/>
</dbReference>
<dbReference type="InterPro" id="IPR045055">
    <property type="entry name" value="DNA2/NAM7-like"/>
</dbReference>
<evidence type="ECO:0000313" key="15">
    <source>
        <dbReference type="Proteomes" id="UP001174934"/>
    </source>
</evidence>
<dbReference type="CDD" id="cd18042">
    <property type="entry name" value="DEXXQc_SETX"/>
    <property type="match status" value="1"/>
</dbReference>
<dbReference type="GO" id="GO:0016787">
    <property type="term" value="F:hydrolase activity"/>
    <property type="evidence" value="ECO:0007669"/>
    <property type="project" value="UniProtKB-KW"/>
</dbReference>
<dbReference type="CDD" id="cd18808">
    <property type="entry name" value="SF1_C_Upf1"/>
    <property type="match status" value="1"/>
</dbReference>
<feature type="domain" description="Helicase SEN1 beta-barrel" evidence="13">
    <location>
        <begin position="1118"/>
        <end position="1217"/>
    </location>
</feature>
<dbReference type="EMBL" id="JAULSR010000006">
    <property type="protein sequence ID" value="KAK0615807.1"/>
    <property type="molecule type" value="Genomic_DNA"/>
</dbReference>
<dbReference type="GO" id="GO:0005524">
    <property type="term" value="F:ATP binding"/>
    <property type="evidence" value="ECO:0007669"/>
    <property type="project" value="UniProtKB-KW"/>
</dbReference>